<dbReference type="AlphaFoldDB" id="V5CB03"/>
<reference evidence="2 3" key="1">
    <citation type="journal article" date="2013" name="Genome Announc.">
        <title>Draft Genome Sequence of the Methanotrophic Gammaproteobacterium Methyloglobulus morosus DSM 22980 Strain KoM1.</title>
        <authorList>
            <person name="Poehlein A."/>
            <person name="Deutzmann J.S."/>
            <person name="Daniel R."/>
            <person name="Simeonova D.D."/>
        </authorList>
    </citation>
    <scope>NUCLEOTIDE SEQUENCE [LARGE SCALE GENOMIC DNA]</scope>
    <source>
        <strain evidence="2 3">KoM1</strain>
    </source>
</reference>
<feature type="domain" description="MEKHLA" evidence="1">
    <location>
        <begin position="13"/>
        <end position="154"/>
    </location>
</feature>
<dbReference type="Pfam" id="PF08670">
    <property type="entry name" value="MEKHLA"/>
    <property type="match status" value="1"/>
</dbReference>
<protein>
    <recommendedName>
        <fullName evidence="1">MEKHLA domain-containing protein</fullName>
    </recommendedName>
</protein>
<dbReference type="Gene3D" id="3.30.450.20">
    <property type="entry name" value="PAS domain"/>
    <property type="match status" value="1"/>
</dbReference>
<proteinExistence type="predicted"/>
<keyword evidence="3" id="KW-1185">Reference proteome</keyword>
<dbReference type="RefSeq" id="WP_023493065.1">
    <property type="nucleotide sequence ID" value="NZ_AYLO01000007.1"/>
</dbReference>
<sequence length="155" mass="17830">MNYPSEINHYLAEHADLLRKSYRKLLEDELIVTNKSHGTLAQALFHAPFVIVSHNIAPDPVFNYANLKALDLFGFSWEEFTQLPSRLSAERIHQSERENLLAEVSQKGYLDRYQGVRITKTGTRFLIKNAVVWNLIDENGCYAGQAAKFGEWEFL</sequence>
<dbReference type="SUPFAM" id="SSF55785">
    <property type="entry name" value="PYP-like sensor domain (PAS domain)"/>
    <property type="match status" value="1"/>
</dbReference>
<evidence type="ECO:0000313" key="3">
    <source>
        <dbReference type="Proteomes" id="UP000017842"/>
    </source>
</evidence>
<name>V5CB03_9GAMM</name>
<dbReference type="InterPro" id="IPR013978">
    <property type="entry name" value="MEKHLA"/>
</dbReference>
<gene>
    <name evidence="2" type="ORF">MGMO_7c00120</name>
</gene>
<evidence type="ECO:0000259" key="1">
    <source>
        <dbReference type="Pfam" id="PF08670"/>
    </source>
</evidence>
<dbReference type="InterPro" id="IPR035965">
    <property type="entry name" value="PAS-like_dom_sf"/>
</dbReference>
<dbReference type="Proteomes" id="UP000017842">
    <property type="component" value="Unassembled WGS sequence"/>
</dbReference>
<comment type="caution">
    <text evidence="2">The sequence shown here is derived from an EMBL/GenBank/DDBJ whole genome shotgun (WGS) entry which is preliminary data.</text>
</comment>
<dbReference type="eggNOG" id="ENOG5032SCF">
    <property type="taxonomic scope" value="Bacteria"/>
</dbReference>
<dbReference type="STRING" id="1116472.MGMO_7c00120"/>
<evidence type="ECO:0000313" key="2">
    <source>
        <dbReference type="EMBL" id="ESS73993.1"/>
    </source>
</evidence>
<accession>V5CB03</accession>
<organism evidence="2 3">
    <name type="scientific">Methyloglobulus morosus KoM1</name>
    <dbReference type="NCBI Taxonomy" id="1116472"/>
    <lineage>
        <taxon>Bacteria</taxon>
        <taxon>Pseudomonadati</taxon>
        <taxon>Pseudomonadota</taxon>
        <taxon>Gammaproteobacteria</taxon>
        <taxon>Methylococcales</taxon>
        <taxon>Methylococcaceae</taxon>
        <taxon>Methyloglobulus</taxon>
    </lineage>
</organism>
<dbReference type="EMBL" id="AYLO01000007">
    <property type="protein sequence ID" value="ESS73993.1"/>
    <property type="molecule type" value="Genomic_DNA"/>
</dbReference>
<dbReference type="PATRIC" id="fig|1116472.3.peg.138"/>